<dbReference type="PROSITE" id="PS50853">
    <property type="entry name" value="FN3"/>
    <property type="match status" value="1"/>
</dbReference>
<evidence type="ECO:0000313" key="4">
    <source>
        <dbReference type="Proteomes" id="UP000054010"/>
    </source>
</evidence>
<feature type="domain" description="Fibronectin type-III" evidence="2">
    <location>
        <begin position="273"/>
        <end position="364"/>
    </location>
</feature>
<name>E1IDT0_9CHLR</name>
<keyword evidence="1" id="KW-0732">Signal</keyword>
<dbReference type="AlphaFoldDB" id="E1IDT0"/>
<dbReference type="STRING" id="765420.OSCT_1481"/>
<dbReference type="CDD" id="cd00063">
    <property type="entry name" value="FN3"/>
    <property type="match status" value="1"/>
</dbReference>
<dbReference type="InterPro" id="IPR050570">
    <property type="entry name" value="Cell_wall_metabolism_enzyme"/>
</dbReference>
<dbReference type="PANTHER" id="PTHR21666">
    <property type="entry name" value="PEPTIDASE-RELATED"/>
    <property type="match status" value="1"/>
</dbReference>
<proteinExistence type="predicted"/>
<dbReference type="eggNOG" id="COG0739">
    <property type="taxonomic scope" value="Bacteria"/>
</dbReference>
<reference evidence="3 4" key="1">
    <citation type="journal article" date="2011" name="J. Bacteriol.">
        <title>Draft genome sequence of the anoxygenic filamentous phototrophic bacterium Oscillochloris trichoides subsp. DG-6.</title>
        <authorList>
            <person name="Kuznetsov B.B."/>
            <person name="Ivanovsky R.N."/>
            <person name="Keppen O.I."/>
            <person name="Sukhacheva M.V."/>
            <person name="Bumazhkin B.K."/>
            <person name="Patutina E.O."/>
            <person name="Beletsky A.V."/>
            <person name="Mardanov A.V."/>
            <person name="Baslerov R.V."/>
            <person name="Panteleeva A.N."/>
            <person name="Kolganova T.V."/>
            <person name="Ravin N.V."/>
            <person name="Skryabin K.G."/>
        </authorList>
    </citation>
    <scope>NUCLEOTIDE SEQUENCE [LARGE SCALE GENOMIC DNA]</scope>
    <source>
        <strain evidence="3 4">DG-6</strain>
    </source>
</reference>
<dbReference type="Pfam" id="PF01551">
    <property type="entry name" value="Peptidase_M23"/>
    <property type="match status" value="1"/>
</dbReference>
<dbReference type="CDD" id="cd12797">
    <property type="entry name" value="M23_peptidase"/>
    <property type="match status" value="1"/>
</dbReference>
<dbReference type="InterPro" id="IPR013783">
    <property type="entry name" value="Ig-like_fold"/>
</dbReference>
<dbReference type="InterPro" id="IPR003961">
    <property type="entry name" value="FN3_dom"/>
</dbReference>
<accession>E1IDT0</accession>
<gene>
    <name evidence="3" type="ORF">OSCT_1481</name>
</gene>
<evidence type="ECO:0000259" key="2">
    <source>
        <dbReference type="PROSITE" id="PS50853"/>
    </source>
</evidence>
<dbReference type="GO" id="GO:0004222">
    <property type="term" value="F:metalloendopeptidase activity"/>
    <property type="evidence" value="ECO:0007669"/>
    <property type="project" value="TreeGrafter"/>
</dbReference>
<feature type="chain" id="PRO_5003147014" evidence="1">
    <location>
        <begin position="21"/>
        <end position="364"/>
    </location>
</feature>
<feature type="signal peptide" evidence="1">
    <location>
        <begin position="1"/>
        <end position="20"/>
    </location>
</feature>
<organism evidence="3 4">
    <name type="scientific">Oscillochloris trichoides DG-6</name>
    <dbReference type="NCBI Taxonomy" id="765420"/>
    <lineage>
        <taxon>Bacteria</taxon>
        <taxon>Bacillati</taxon>
        <taxon>Chloroflexota</taxon>
        <taxon>Chloroflexia</taxon>
        <taxon>Chloroflexales</taxon>
        <taxon>Chloroflexineae</taxon>
        <taxon>Oscillochloridaceae</taxon>
        <taxon>Oscillochloris</taxon>
    </lineage>
</organism>
<dbReference type="Gene3D" id="2.60.40.10">
    <property type="entry name" value="Immunoglobulins"/>
    <property type="match status" value="1"/>
</dbReference>
<dbReference type="PANTHER" id="PTHR21666:SF268">
    <property type="entry name" value="PEPTIDASE M23 DOMAIN-CONTAINING PROTEIN"/>
    <property type="match status" value="1"/>
</dbReference>
<dbReference type="InterPro" id="IPR016047">
    <property type="entry name" value="M23ase_b-sheet_dom"/>
</dbReference>
<dbReference type="Proteomes" id="UP000054010">
    <property type="component" value="Unassembled WGS sequence"/>
</dbReference>
<protein>
    <submittedName>
        <fullName evidence="3">Peptidase M23B</fullName>
    </submittedName>
</protein>
<dbReference type="InterPro" id="IPR011055">
    <property type="entry name" value="Dup_hybrid_motif"/>
</dbReference>
<evidence type="ECO:0000313" key="3">
    <source>
        <dbReference type="EMBL" id="EFO80651.1"/>
    </source>
</evidence>
<dbReference type="SUPFAM" id="SSF51261">
    <property type="entry name" value="Duplicated hybrid motif"/>
    <property type="match status" value="1"/>
</dbReference>
<sequence length="364" mass="39261">MWLIALFAFSTLLTPTSVSAAPQLILPTPPGEAWKIIQGYACGTHNAWDRYSLDLVQVDGPTYDAPIRAAATGQVWHWEGRSGTLILSHGDRFFTMYTHLSRAVSTESGRVFEAGQVLGYAGDRGSPGIPHLHFTAYTANRDGWSGKKSVPLSFAEGYVLPEVGGCSQHQGTVMTAMAIQPPEITFLTDAQPNTWYNQDQRIAFTTNWAGGGLSQTWDAEPSADAPMFPHNIDGYADLSMVGEGMHTLYVRVWGPDGKQTVASYGPVGYDTSPPTNPQPQADVQLNAGSQAIVTWPAVEDTLSGVAGYRIYVGSDPDGEDVWFSAEPWVKTPTLAPGTYVVRVQALDQVGNAGAWTTMSTITVE</sequence>
<comment type="caution">
    <text evidence="3">The sequence shown here is derived from an EMBL/GenBank/DDBJ whole genome shotgun (WGS) entry which is preliminary data.</text>
</comment>
<dbReference type="Gene3D" id="2.70.70.10">
    <property type="entry name" value="Glucose Permease (Domain IIA)"/>
    <property type="match status" value="1"/>
</dbReference>
<dbReference type="InterPro" id="IPR036116">
    <property type="entry name" value="FN3_sf"/>
</dbReference>
<dbReference type="EMBL" id="ADVR01000044">
    <property type="protein sequence ID" value="EFO80651.1"/>
    <property type="molecule type" value="Genomic_DNA"/>
</dbReference>
<dbReference type="SUPFAM" id="SSF49265">
    <property type="entry name" value="Fibronectin type III"/>
    <property type="match status" value="1"/>
</dbReference>
<evidence type="ECO:0000256" key="1">
    <source>
        <dbReference type="SAM" id="SignalP"/>
    </source>
</evidence>
<dbReference type="HOGENOM" id="CLU_737263_0_0_0"/>
<keyword evidence="4" id="KW-1185">Reference proteome</keyword>